<dbReference type="PANTHER" id="PTHR11257:SF13">
    <property type="entry name" value="GEO07322P1"/>
    <property type="match status" value="1"/>
</dbReference>
<reference evidence="1" key="1">
    <citation type="submission" date="2021-12" db="EMBL/GenBank/DDBJ databases">
        <authorList>
            <person name="Martin H S."/>
        </authorList>
    </citation>
    <scope>NUCLEOTIDE SEQUENCE</scope>
</reference>
<dbReference type="EMBL" id="OV170221">
    <property type="protein sequence ID" value="CAH0713307.1"/>
    <property type="molecule type" value="Genomic_DNA"/>
</dbReference>
<keyword evidence="2" id="KW-1185">Reference proteome</keyword>
<protein>
    <submittedName>
        <fullName evidence="1">Uncharacterized protein</fullName>
    </submittedName>
</protein>
<dbReference type="Pfam" id="PF03392">
    <property type="entry name" value="OS-D"/>
    <property type="match status" value="1"/>
</dbReference>
<name>A0A8J9VL51_9NEOP</name>
<dbReference type="Gene3D" id="1.10.2080.10">
    <property type="entry name" value="Insect odorant-binding protein A10/Ejaculatory bulb-specific protein 3"/>
    <property type="match status" value="1"/>
</dbReference>
<evidence type="ECO:0000313" key="1">
    <source>
        <dbReference type="EMBL" id="CAH0713307.1"/>
    </source>
</evidence>
<feature type="non-terminal residue" evidence="1">
    <location>
        <position position="141"/>
    </location>
</feature>
<sequence length="141" mass="15741">MLLQFLIQLSTKKLVSTMKIIVILATVLAAVVAIPADTYNPAYDNLNVEQITASGRLLTGFINCFLDKGPCTPEAADIKKVIPEALRTSCAKCSPKQQQLIRTIIEAFRTKLPELWKELVKKEDPKGEYKETIEKFLNSSD</sequence>
<dbReference type="AlphaFoldDB" id="A0A8J9VL51"/>
<dbReference type="PANTHER" id="PTHR11257">
    <property type="entry name" value="CHEMOSENSORY PROTEIN-RELATED"/>
    <property type="match status" value="1"/>
</dbReference>
<evidence type="ECO:0000313" key="2">
    <source>
        <dbReference type="Proteomes" id="UP000838878"/>
    </source>
</evidence>
<dbReference type="Proteomes" id="UP000838878">
    <property type="component" value="Chromosome 1"/>
</dbReference>
<gene>
    <name evidence="1" type="ORF">BINO364_LOCUS480</name>
</gene>
<dbReference type="SUPFAM" id="SSF100910">
    <property type="entry name" value="Chemosensory protein Csp2"/>
    <property type="match status" value="1"/>
</dbReference>
<proteinExistence type="predicted"/>
<dbReference type="InterPro" id="IPR036682">
    <property type="entry name" value="OS_D_A10/PebIII_sf"/>
</dbReference>
<organism evidence="1 2">
    <name type="scientific">Brenthis ino</name>
    <name type="common">lesser marbled fritillary</name>
    <dbReference type="NCBI Taxonomy" id="405034"/>
    <lineage>
        <taxon>Eukaryota</taxon>
        <taxon>Metazoa</taxon>
        <taxon>Ecdysozoa</taxon>
        <taxon>Arthropoda</taxon>
        <taxon>Hexapoda</taxon>
        <taxon>Insecta</taxon>
        <taxon>Pterygota</taxon>
        <taxon>Neoptera</taxon>
        <taxon>Endopterygota</taxon>
        <taxon>Lepidoptera</taxon>
        <taxon>Glossata</taxon>
        <taxon>Ditrysia</taxon>
        <taxon>Papilionoidea</taxon>
        <taxon>Nymphalidae</taxon>
        <taxon>Heliconiinae</taxon>
        <taxon>Argynnini</taxon>
        <taxon>Brenthis</taxon>
    </lineage>
</organism>
<dbReference type="OrthoDB" id="7182126at2759"/>
<dbReference type="InterPro" id="IPR005055">
    <property type="entry name" value="A10/PebIII"/>
</dbReference>
<accession>A0A8J9VL51</accession>